<feature type="domain" description="C2H2-type" evidence="5">
    <location>
        <begin position="134"/>
        <end position="164"/>
    </location>
</feature>
<dbReference type="PANTHER" id="PTHR13948:SF21">
    <property type="entry name" value="RNA-BINDING PROTEIN 5"/>
    <property type="match status" value="1"/>
</dbReference>
<dbReference type="PANTHER" id="PTHR13948">
    <property type="entry name" value="RNA-BINDING PROTEIN"/>
    <property type="match status" value="1"/>
</dbReference>
<keyword evidence="3" id="KW-0862">Zinc</keyword>
<evidence type="ECO:0000256" key="3">
    <source>
        <dbReference type="PROSITE-ProRule" id="PRU00042"/>
    </source>
</evidence>
<proteinExistence type="predicted"/>
<reference evidence="6" key="1">
    <citation type="journal article" date="2008" name="Nature">
        <title>The amphioxus genome and the evolution of the chordate karyotype.</title>
        <authorList>
            <consortium name="US DOE Joint Genome Institute (JGI-PGF)"/>
            <person name="Putnam N.H."/>
            <person name="Butts T."/>
            <person name="Ferrier D.E.K."/>
            <person name="Furlong R.F."/>
            <person name="Hellsten U."/>
            <person name="Kawashima T."/>
            <person name="Robinson-Rechavi M."/>
            <person name="Shoguchi E."/>
            <person name="Terry A."/>
            <person name="Yu J.-K."/>
            <person name="Benito-Gutierrez E.L."/>
            <person name="Dubchak I."/>
            <person name="Garcia-Fernandez J."/>
            <person name="Gibson-Brown J.J."/>
            <person name="Grigoriev I.V."/>
            <person name="Horton A.C."/>
            <person name="de Jong P.J."/>
            <person name="Jurka J."/>
            <person name="Kapitonov V.V."/>
            <person name="Kohara Y."/>
            <person name="Kuroki Y."/>
            <person name="Lindquist E."/>
            <person name="Lucas S."/>
            <person name="Osoegawa K."/>
            <person name="Pennacchio L.A."/>
            <person name="Salamov A.A."/>
            <person name="Satou Y."/>
            <person name="Sauka-Spengler T."/>
            <person name="Schmutz J."/>
            <person name="Shin-I T."/>
            <person name="Toyoda A."/>
            <person name="Bronner-Fraser M."/>
            <person name="Fujiyama A."/>
            <person name="Holland L.Z."/>
            <person name="Holland P.W.H."/>
            <person name="Satoh N."/>
            <person name="Rokhsar D.S."/>
        </authorList>
    </citation>
    <scope>NUCLEOTIDE SEQUENCE [LARGE SCALE GENOMIC DNA]</scope>
    <source>
        <strain evidence="6">S238N-H82</strain>
        <tissue evidence="6">Testes</tissue>
    </source>
</reference>
<keyword evidence="2" id="KW-0539">Nucleus</keyword>
<comment type="subcellular location">
    <subcellularLocation>
        <location evidence="1">Nucleus</location>
    </subcellularLocation>
</comment>
<accession>C3Y1P7</accession>
<dbReference type="GO" id="GO:0008270">
    <property type="term" value="F:zinc ion binding"/>
    <property type="evidence" value="ECO:0007669"/>
    <property type="project" value="UniProtKB-KW"/>
</dbReference>
<dbReference type="STRING" id="7739.C3Y1P7"/>
<gene>
    <name evidence="6" type="primary">dprd2.2</name>
    <name evidence="6" type="ORF">BRAFLDRAFT_78609</name>
</gene>
<evidence type="ECO:0000256" key="1">
    <source>
        <dbReference type="ARBA" id="ARBA00004123"/>
    </source>
</evidence>
<evidence type="ECO:0000256" key="2">
    <source>
        <dbReference type="ARBA" id="ARBA00023242"/>
    </source>
</evidence>
<dbReference type="GO" id="GO:0005634">
    <property type="term" value="C:nucleus"/>
    <property type="evidence" value="ECO:0007669"/>
    <property type="project" value="UniProtKB-SubCell"/>
</dbReference>
<evidence type="ECO:0000259" key="5">
    <source>
        <dbReference type="PROSITE" id="PS50157"/>
    </source>
</evidence>
<dbReference type="PROSITE" id="PS50157">
    <property type="entry name" value="ZINC_FINGER_C2H2_2"/>
    <property type="match status" value="1"/>
</dbReference>
<dbReference type="eggNOG" id="KOG0154">
    <property type="taxonomic scope" value="Eukaryota"/>
</dbReference>
<keyword evidence="3" id="KW-0863">Zinc-finger</keyword>
<feature type="compositionally biased region" description="Polar residues" evidence="4">
    <location>
        <begin position="21"/>
        <end position="44"/>
    </location>
</feature>
<feature type="region of interest" description="Disordered" evidence="4">
    <location>
        <begin position="1"/>
        <end position="94"/>
    </location>
</feature>
<name>C3Y1P7_BRAFL</name>
<dbReference type="InterPro" id="IPR013087">
    <property type="entry name" value="Znf_C2H2_type"/>
</dbReference>
<evidence type="ECO:0000313" key="6">
    <source>
        <dbReference type="EMBL" id="EEN65787.1"/>
    </source>
</evidence>
<sequence length="193" mass="21709">MSDYDSNPFADPEAGNPFQKYPTQLFQDPSVTQVTGAAQQNFTEEFNPFAEQGRTTAAGGKTNPVVPPPQKPQPAQQPAVMRPTEEPPAYSPSAAQVESWLQATYKRGKNVKLSEEEIPTGCEEDVELIDWKQLLCLLCRRRFNCKGELLRHQQFSNLHQSNLEVKRRALEEELKDLEMELEPSSSSSIFPNA</sequence>
<keyword evidence="3" id="KW-0479">Metal-binding</keyword>
<evidence type="ECO:0000256" key="4">
    <source>
        <dbReference type="SAM" id="MobiDB-lite"/>
    </source>
</evidence>
<protein>
    <recommendedName>
        <fullName evidence="5">C2H2-type domain-containing protein</fullName>
    </recommendedName>
</protein>
<organism evidence="6">
    <name type="scientific">Branchiostoma floridae</name>
    <name type="common">Florida lancelet</name>
    <name type="synonym">Amphioxus</name>
    <dbReference type="NCBI Taxonomy" id="7739"/>
    <lineage>
        <taxon>Eukaryota</taxon>
        <taxon>Metazoa</taxon>
        <taxon>Chordata</taxon>
        <taxon>Cephalochordata</taxon>
        <taxon>Leptocardii</taxon>
        <taxon>Amphioxiformes</taxon>
        <taxon>Branchiostomatidae</taxon>
        <taxon>Branchiostoma</taxon>
    </lineage>
</organism>
<dbReference type="EMBL" id="GG666480">
    <property type="protein sequence ID" value="EEN65787.1"/>
    <property type="molecule type" value="Genomic_DNA"/>
</dbReference>
<dbReference type="InParanoid" id="C3Y1P7"/>
<dbReference type="eggNOG" id="KOG3088">
    <property type="taxonomic scope" value="Eukaryota"/>
</dbReference>
<dbReference type="AlphaFoldDB" id="C3Y1P7"/>